<accession>X1DIB8</accession>
<protein>
    <recommendedName>
        <fullName evidence="1">HTH arsR-type domain-containing protein</fullName>
    </recommendedName>
</protein>
<dbReference type="CDD" id="cd00090">
    <property type="entry name" value="HTH_ARSR"/>
    <property type="match status" value="1"/>
</dbReference>
<dbReference type="GO" id="GO:0003700">
    <property type="term" value="F:DNA-binding transcription factor activity"/>
    <property type="evidence" value="ECO:0007669"/>
    <property type="project" value="InterPro"/>
</dbReference>
<dbReference type="EMBL" id="BART01019782">
    <property type="protein sequence ID" value="GAG96161.1"/>
    <property type="molecule type" value="Genomic_DNA"/>
</dbReference>
<name>X1DIB8_9ZZZZ</name>
<proteinExistence type="predicted"/>
<dbReference type="InterPro" id="IPR001845">
    <property type="entry name" value="HTH_ArsR_DNA-bd_dom"/>
</dbReference>
<dbReference type="SMART" id="SM00418">
    <property type="entry name" value="HTH_ARSR"/>
    <property type="match status" value="1"/>
</dbReference>
<feature type="domain" description="HTH arsR-type" evidence="1">
    <location>
        <begin position="17"/>
        <end position="98"/>
    </location>
</feature>
<sequence length="113" mass="12933">NNGSIKEVEDFYENASLLLSALGDDNRLKILKILEDSPQYQKELAEDTGLKGGTFKHHTDILQDANFVTREAIRGRYLITQLGIEALKLAEMIYLRKKHIEEEDEAIEIDIED</sequence>
<dbReference type="SUPFAM" id="SSF46785">
    <property type="entry name" value="Winged helix' DNA-binding domain"/>
    <property type="match status" value="1"/>
</dbReference>
<dbReference type="InterPro" id="IPR036390">
    <property type="entry name" value="WH_DNA-bd_sf"/>
</dbReference>
<dbReference type="AlphaFoldDB" id="X1DIB8"/>
<evidence type="ECO:0000259" key="1">
    <source>
        <dbReference type="SMART" id="SM00418"/>
    </source>
</evidence>
<organism evidence="2">
    <name type="scientific">marine sediment metagenome</name>
    <dbReference type="NCBI Taxonomy" id="412755"/>
    <lineage>
        <taxon>unclassified sequences</taxon>
        <taxon>metagenomes</taxon>
        <taxon>ecological metagenomes</taxon>
    </lineage>
</organism>
<dbReference type="InterPro" id="IPR011991">
    <property type="entry name" value="ArsR-like_HTH"/>
</dbReference>
<dbReference type="Pfam" id="PF01022">
    <property type="entry name" value="HTH_5"/>
    <property type="match status" value="1"/>
</dbReference>
<evidence type="ECO:0000313" key="2">
    <source>
        <dbReference type="EMBL" id="GAG96161.1"/>
    </source>
</evidence>
<gene>
    <name evidence="2" type="ORF">S01H4_36921</name>
</gene>
<reference evidence="2" key="1">
    <citation type="journal article" date="2014" name="Front. Microbiol.">
        <title>High frequency of phylogenetically diverse reductive dehalogenase-homologous genes in deep subseafloor sedimentary metagenomes.</title>
        <authorList>
            <person name="Kawai M."/>
            <person name="Futagami T."/>
            <person name="Toyoda A."/>
            <person name="Takaki Y."/>
            <person name="Nishi S."/>
            <person name="Hori S."/>
            <person name="Arai W."/>
            <person name="Tsubouchi T."/>
            <person name="Morono Y."/>
            <person name="Uchiyama I."/>
            <person name="Ito T."/>
            <person name="Fujiyama A."/>
            <person name="Inagaki F."/>
            <person name="Takami H."/>
        </authorList>
    </citation>
    <scope>NUCLEOTIDE SEQUENCE</scope>
    <source>
        <strain evidence="2">Expedition CK06-06</strain>
    </source>
</reference>
<dbReference type="InterPro" id="IPR036388">
    <property type="entry name" value="WH-like_DNA-bd_sf"/>
</dbReference>
<feature type="non-terminal residue" evidence="2">
    <location>
        <position position="1"/>
    </location>
</feature>
<comment type="caution">
    <text evidence="2">The sequence shown here is derived from an EMBL/GenBank/DDBJ whole genome shotgun (WGS) entry which is preliminary data.</text>
</comment>
<dbReference type="Gene3D" id="1.10.10.10">
    <property type="entry name" value="Winged helix-like DNA-binding domain superfamily/Winged helix DNA-binding domain"/>
    <property type="match status" value="1"/>
</dbReference>